<dbReference type="Proteomes" id="UP000201675">
    <property type="component" value="Segment"/>
</dbReference>
<proteinExistence type="predicted"/>
<dbReference type="KEGG" id="vg:26623387"/>
<evidence type="ECO:0000313" key="2">
    <source>
        <dbReference type="Proteomes" id="UP000201675"/>
    </source>
</evidence>
<protein>
    <submittedName>
        <fullName evidence="1">Replication terminator protein</fullName>
    </submittedName>
</protein>
<sequence length="123" mass="13400">MSKSARISLESLANGGVVERFEQELAKVFANIGDPNTSAKAARKINLSLSIKPDEKREIAEVTIQATTTLAPSKELMTTIIMDRDNDGKVVGAELKSNMQGQTYLGDDGEVRSDVGDKIKRIY</sequence>
<dbReference type="GeneID" id="26623387"/>
<keyword evidence="2" id="KW-1185">Reference proteome</keyword>
<organism evidence="1 2">
    <name type="scientific">Paenibacillus phage Vegas</name>
    <dbReference type="NCBI Taxonomy" id="1636261"/>
    <lineage>
        <taxon>Viruses</taxon>
        <taxon>Duplodnaviria</taxon>
        <taxon>Heunggongvirae</taxon>
        <taxon>Uroviricota</taxon>
        <taxon>Caudoviricetes</taxon>
        <taxon>Gochnauervirinae</taxon>
        <taxon>Vegasvirus</taxon>
        <taxon>Vegasvirus vegas</taxon>
    </lineage>
</organism>
<evidence type="ECO:0000313" key="1">
    <source>
        <dbReference type="EMBL" id="ALA12710.1"/>
    </source>
</evidence>
<name>A0A0K2CYY3_9CAUD</name>
<dbReference type="EMBL" id="KT361654">
    <property type="protein sequence ID" value="ALA12710.1"/>
    <property type="molecule type" value="Genomic_DNA"/>
</dbReference>
<gene>
    <name evidence="1" type="ORF">VEGAS_65</name>
</gene>
<dbReference type="OrthoDB" id="38070at10239"/>
<dbReference type="RefSeq" id="YP_009196164.1">
    <property type="nucleotide sequence ID" value="NC_028767.1"/>
</dbReference>
<reference evidence="1 2" key="1">
    <citation type="journal article" date="2015" name="Genome Announc.">
        <title>Complete Genome Sequences of Nine Phages Capable of Infecting Paenibacillus larvae, the Causative Agent of American Foulbrood Disease in Honeybees.</title>
        <authorList>
            <person name="Tsourkas P.K."/>
            <person name="Yost D.G."/>
            <person name="Krohn A."/>
            <person name="LeBlanc L."/>
            <person name="Zhang A."/>
            <person name="Stamereilers C."/>
            <person name="Amy P.S."/>
        </authorList>
    </citation>
    <scope>NUCLEOTIDE SEQUENCE [LARGE SCALE GENOMIC DNA]</scope>
</reference>
<accession>A0A0K2CYY3</accession>